<dbReference type="RefSeq" id="XP_056851288.1">
    <property type="nucleotide sequence ID" value="XM_056995308.1"/>
</dbReference>
<dbReference type="Proteomes" id="UP000504610">
    <property type="component" value="Chromosome 9"/>
</dbReference>
<gene>
    <name evidence="2" type="primary">LOC108833574</name>
</gene>
<evidence type="ECO:0000313" key="1">
    <source>
        <dbReference type="Proteomes" id="UP000504610"/>
    </source>
</evidence>
<dbReference type="KEGG" id="rsz:108833574"/>
<reference evidence="1" key="1">
    <citation type="journal article" date="2019" name="Database">
        <title>The radish genome database (RadishGD): an integrated information resource for radish genomics.</title>
        <authorList>
            <person name="Yu H.J."/>
            <person name="Baek S."/>
            <person name="Lee Y.J."/>
            <person name="Cho A."/>
            <person name="Mun J.H."/>
        </authorList>
    </citation>
    <scope>NUCLEOTIDE SEQUENCE [LARGE SCALE GENOMIC DNA]</scope>
    <source>
        <strain evidence="1">cv. WK10039</strain>
    </source>
</reference>
<proteinExistence type="predicted"/>
<evidence type="ECO:0000313" key="2">
    <source>
        <dbReference type="RefSeq" id="XP_056851288.1"/>
    </source>
</evidence>
<name>A0A9W3CJ21_RAPSA</name>
<accession>A0A9W3CJ21</accession>
<dbReference type="PROSITE" id="PS51257">
    <property type="entry name" value="PROKAR_LIPOPROTEIN"/>
    <property type="match status" value="1"/>
</dbReference>
<organism evidence="1 2">
    <name type="scientific">Raphanus sativus</name>
    <name type="common">Radish</name>
    <name type="synonym">Raphanus raphanistrum var. sativus</name>
    <dbReference type="NCBI Taxonomy" id="3726"/>
    <lineage>
        <taxon>Eukaryota</taxon>
        <taxon>Viridiplantae</taxon>
        <taxon>Streptophyta</taxon>
        <taxon>Embryophyta</taxon>
        <taxon>Tracheophyta</taxon>
        <taxon>Spermatophyta</taxon>
        <taxon>Magnoliopsida</taxon>
        <taxon>eudicotyledons</taxon>
        <taxon>Gunneridae</taxon>
        <taxon>Pentapetalae</taxon>
        <taxon>rosids</taxon>
        <taxon>malvids</taxon>
        <taxon>Brassicales</taxon>
        <taxon>Brassicaceae</taxon>
        <taxon>Brassiceae</taxon>
        <taxon>Raphanus</taxon>
    </lineage>
</organism>
<sequence length="128" mass="15820">MKRGVMGFVFWTWVTLRKYPGVGVHSASSCSSLSSDRRTRRFRFCNGMRCDLFVLNRMFIVDRSLKKWWWRNGRCWWNYFLLRRRVRFSKRRRWLLPQVPRLQQPLLSDLIIVLCFQFTRPRLDVKER</sequence>
<keyword evidence="1" id="KW-1185">Reference proteome</keyword>
<dbReference type="GeneID" id="108833574"/>
<dbReference type="AlphaFoldDB" id="A0A9W3CJ21"/>
<protein>
    <submittedName>
        <fullName evidence="2">Uncharacterized protein LOC108833574</fullName>
    </submittedName>
</protein>
<reference evidence="2" key="2">
    <citation type="submission" date="2025-08" db="UniProtKB">
        <authorList>
            <consortium name="RefSeq"/>
        </authorList>
    </citation>
    <scope>IDENTIFICATION</scope>
    <source>
        <tissue evidence="2">Leaf</tissue>
    </source>
</reference>